<dbReference type="GO" id="GO:0016082">
    <property type="term" value="P:synaptic vesicle priming"/>
    <property type="evidence" value="ECO:0007669"/>
    <property type="project" value="TreeGrafter"/>
</dbReference>
<evidence type="ECO:0000313" key="1">
    <source>
        <dbReference type="EMBL" id="JAI26744.1"/>
    </source>
</evidence>
<protein>
    <submittedName>
        <fullName evidence="2">Protein unc-13 B</fullName>
    </submittedName>
</protein>
<dbReference type="GO" id="GO:0017075">
    <property type="term" value="F:syntaxin-1 binding"/>
    <property type="evidence" value="ECO:0007669"/>
    <property type="project" value="TreeGrafter"/>
</dbReference>
<evidence type="ECO:0000313" key="2">
    <source>
        <dbReference type="EMBL" id="JAI39731.1"/>
    </source>
</evidence>
<dbReference type="GO" id="GO:0099525">
    <property type="term" value="P:presynaptic dense core vesicle exocytosis"/>
    <property type="evidence" value="ECO:0007669"/>
    <property type="project" value="TreeGrafter"/>
</dbReference>
<dbReference type="InterPro" id="IPR027080">
    <property type="entry name" value="Unc-13"/>
</dbReference>
<reference evidence="2" key="1">
    <citation type="submission" date="2015-06" db="EMBL/GenBank/DDBJ databases">
        <authorList>
            <person name="Hoefler B.C."/>
            <person name="Straight P.D."/>
        </authorList>
    </citation>
    <scope>NUCLEOTIDE SEQUENCE</scope>
</reference>
<dbReference type="GO" id="GO:0019992">
    <property type="term" value="F:diacylglycerol binding"/>
    <property type="evidence" value="ECO:0007669"/>
    <property type="project" value="InterPro"/>
</dbReference>
<dbReference type="GO" id="GO:0098831">
    <property type="term" value="C:presynaptic active zone cytoplasmic component"/>
    <property type="evidence" value="ECO:0007669"/>
    <property type="project" value="TreeGrafter"/>
</dbReference>
<dbReference type="GO" id="GO:0005516">
    <property type="term" value="F:calmodulin binding"/>
    <property type="evidence" value="ECO:0007669"/>
    <property type="project" value="TreeGrafter"/>
</dbReference>
<dbReference type="GO" id="GO:0016081">
    <property type="term" value="P:synaptic vesicle docking"/>
    <property type="evidence" value="ECO:0007669"/>
    <property type="project" value="TreeGrafter"/>
</dbReference>
<proteinExistence type="predicted"/>
<dbReference type="GO" id="GO:0030672">
    <property type="term" value="C:synaptic vesicle membrane"/>
    <property type="evidence" value="ECO:0007669"/>
    <property type="project" value="TreeGrafter"/>
</dbReference>
<dbReference type="EMBL" id="GDHF01012583">
    <property type="protein sequence ID" value="JAI39731.1"/>
    <property type="molecule type" value="Transcribed_RNA"/>
</dbReference>
<accession>A0A0K8VLH7</accession>
<dbReference type="GO" id="GO:0061789">
    <property type="term" value="P:dense core granule priming"/>
    <property type="evidence" value="ECO:0007669"/>
    <property type="project" value="TreeGrafter"/>
</dbReference>
<name>A0A0K8VLH7_BACLA</name>
<feature type="non-terminal residue" evidence="2">
    <location>
        <position position="1"/>
    </location>
</feature>
<dbReference type="GO" id="GO:0042734">
    <property type="term" value="C:presynaptic membrane"/>
    <property type="evidence" value="ECO:0007669"/>
    <property type="project" value="TreeGrafter"/>
</dbReference>
<dbReference type="GO" id="GO:0031594">
    <property type="term" value="C:neuromuscular junction"/>
    <property type="evidence" value="ECO:0007669"/>
    <property type="project" value="TreeGrafter"/>
</dbReference>
<dbReference type="GO" id="GO:0035249">
    <property type="term" value="P:synaptic transmission, glutamatergic"/>
    <property type="evidence" value="ECO:0007669"/>
    <property type="project" value="TreeGrafter"/>
</dbReference>
<gene>
    <name evidence="2" type="primary">UNC13B_0</name>
    <name evidence="1" type="synonym">UNC13B_1</name>
    <name evidence="1" type="ORF">c2_g1_i1</name>
    <name evidence="2" type="ORF">c2_g1_i2</name>
</gene>
<dbReference type="GO" id="GO:0043195">
    <property type="term" value="C:terminal bouton"/>
    <property type="evidence" value="ECO:0007669"/>
    <property type="project" value="TreeGrafter"/>
</dbReference>
<dbReference type="PANTHER" id="PTHR10480:SF12">
    <property type="entry name" value="UNC-13, ISOFORM E"/>
    <property type="match status" value="1"/>
</dbReference>
<dbReference type="OrthoDB" id="10053234at2759"/>
<dbReference type="PANTHER" id="PTHR10480">
    <property type="entry name" value="PROTEIN UNC-13 HOMOLOG"/>
    <property type="match status" value="1"/>
</dbReference>
<dbReference type="EMBL" id="GDHF01025570">
    <property type="protein sequence ID" value="JAI26744.1"/>
    <property type="molecule type" value="Transcribed_RNA"/>
</dbReference>
<organism evidence="2">
    <name type="scientific">Bactrocera latifrons</name>
    <name type="common">Malaysian fruit fly</name>
    <name type="synonym">Chaetodacus latifrons</name>
    <dbReference type="NCBI Taxonomy" id="174628"/>
    <lineage>
        <taxon>Eukaryota</taxon>
        <taxon>Metazoa</taxon>
        <taxon>Ecdysozoa</taxon>
        <taxon>Arthropoda</taxon>
        <taxon>Hexapoda</taxon>
        <taxon>Insecta</taxon>
        <taxon>Pterygota</taxon>
        <taxon>Neoptera</taxon>
        <taxon>Endopterygota</taxon>
        <taxon>Diptera</taxon>
        <taxon>Brachycera</taxon>
        <taxon>Muscomorpha</taxon>
        <taxon>Tephritoidea</taxon>
        <taxon>Tephritidae</taxon>
        <taxon>Bactrocera</taxon>
        <taxon>Bactrocera</taxon>
    </lineage>
</organism>
<sequence>AMKDRMKQREREKPEIFELIRMTFGVDPDTHIDSLEQAELATVEGTSKWSCKLTITERIDRGIFLIRLFRHKKMAAELEVDEAKSRICDRQTKRENFCTRTCTKCYKVSMHVPGYNRRRFEDALF</sequence>
<dbReference type="AlphaFoldDB" id="A0A0K8VLH7"/>